<dbReference type="CDD" id="cd00771">
    <property type="entry name" value="ThrRS_core"/>
    <property type="match status" value="1"/>
</dbReference>
<comment type="similarity">
    <text evidence="1 13">Belongs to the class-II aminoacyl-tRNA synthetase family.</text>
</comment>
<dbReference type="InterPro" id="IPR012947">
    <property type="entry name" value="tRNA_SAD"/>
</dbReference>
<keyword evidence="7 13" id="KW-0862">Zinc</keyword>
<dbReference type="PANTHER" id="PTHR11451:SF56">
    <property type="entry name" value="THREONINE--TRNA LIGASE 1"/>
    <property type="match status" value="1"/>
</dbReference>
<keyword evidence="9 13" id="KW-0694">RNA-binding</keyword>
<keyword evidence="11 13" id="KW-0030">Aminoacyl-tRNA synthetase</keyword>
<dbReference type="InterPro" id="IPR045864">
    <property type="entry name" value="aa-tRNA-synth_II/BPL/LPL"/>
</dbReference>
<dbReference type="InterPro" id="IPR002314">
    <property type="entry name" value="aa-tRNA-synt_IIb"/>
</dbReference>
<keyword evidence="5 13" id="KW-0479">Metal-binding</keyword>
<dbReference type="InterPro" id="IPR036621">
    <property type="entry name" value="Anticodon-bd_dom_sf"/>
</dbReference>
<evidence type="ECO:0000256" key="7">
    <source>
        <dbReference type="ARBA" id="ARBA00022833"/>
    </source>
</evidence>
<dbReference type="GO" id="GO:0046872">
    <property type="term" value="F:metal ion binding"/>
    <property type="evidence" value="ECO:0007669"/>
    <property type="project" value="UniProtKB-KW"/>
</dbReference>
<evidence type="ECO:0000256" key="4">
    <source>
        <dbReference type="ARBA" id="ARBA00022598"/>
    </source>
</evidence>
<evidence type="ECO:0000256" key="10">
    <source>
        <dbReference type="ARBA" id="ARBA00022917"/>
    </source>
</evidence>
<dbReference type="CDD" id="cd00860">
    <property type="entry name" value="ThrRS_anticodon"/>
    <property type="match status" value="1"/>
</dbReference>
<keyword evidence="10 13" id="KW-0648">Protein biosynthesis</keyword>
<feature type="binding site" evidence="13">
    <location>
        <position position="275"/>
    </location>
    <ligand>
        <name>Zn(2+)</name>
        <dbReference type="ChEBI" id="CHEBI:29105"/>
        <note>catalytic</note>
    </ligand>
</feature>
<comment type="catalytic activity">
    <reaction evidence="12 13">
        <text>tRNA(Thr) + L-threonine + ATP = L-threonyl-tRNA(Thr) + AMP + diphosphate + H(+)</text>
        <dbReference type="Rhea" id="RHEA:24624"/>
        <dbReference type="Rhea" id="RHEA-COMP:9670"/>
        <dbReference type="Rhea" id="RHEA-COMP:9704"/>
        <dbReference type="ChEBI" id="CHEBI:15378"/>
        <dbReference type="ChEBI" id="CHEBI:30616"/>
        <dbReference type="ChEBI" id="CHEBI:33019"/>
        <dbReference type="ChEBI" id="CHEBI:57926"/>
        <dbReference type="ChEBI" id="CHEBI:78442"/>
        <dbReference type="ChEBI" id="CHEBI:78534"/>
        <dbReference type="ChEBI" id="CHEBI:456215"/>
        <dbReference type="EC" id="6.1.1.3"/>
    </reaction>
</comment>
<evidence type="ECO:0000256" key="1">
    <source>
        <dbReference type="ARBA" id="ARBA00008226"/>
    </source>
</evidence>
<feature type="domain" description="Aminoacyl-transfer RNA synthetases class-II family profile" evidence="14">
    <location>
        <begin position="182"/>
        <end position="480"/>
    </location>
</feature>
<sequence>MTDKSNELEIMRHSLAHILAAAVKKMFPDAKLGMGPAIDNGFYYDFELPRSLIPEDLKTITSNMKKLIAGNAKFERYEMPADESLKKLENEPYKQELINDLQNKGETTVTFYKAGDFEDLCAGPHVESTKDLPPFKLTSIAGAYWKGSEENIMLQRVYGLAFSTQKELDDYIKMQEEAKKRDHRKLGKELDLFVFSELVGPGLPLFTPKGTIIIEELKKQVEKICREYGFQKVSTPALAKIDLYEISGHKQKFEDELFYVTSKYKQQHVLRPVICPHQTQLYASKPRSYRDLPIRYMESDKMYRAEKPGEIGGLNRVYAITVEDGHTFCRLDQVKNEIKGLVKIIKEFYSSLGMMEKFWVSISLRDPEHPEKYIGEQKDWEKSERILQEVSDELKLNGVRCEGEAALYGPKLDFQFKAVSGKEFAIPTIQLDFATPKRYGLTYTDENGQEATPVMVHRAILGSYERFLVLLLEHFAGAFPTWLSPVQVKILPIADRHNQYAEKIKEALGEIRTEVDDRTESIGKKIREAEMQKIPYMLVVGDKEVEENKVAVRAYSKGDLGSKTIEEFTKDLTNEIKEKTK</sequence>
<dbReference type="InterPro" id="IPR047246">
    <property type="entry name" value="ThrRS_anticodon"/>
</dbReference>
<keyword evidence="3 13" id="KW-0820">tRNA-binding</keyword>
<dbReference type="Gene3D" id="3.40.50.800">
    <property type="entry name" value="Anticodon-binding domain"/>
    <property type="match status" value="1"/>
</dbReference>
<comment type="caution">
    <text evidence="15">The sequence shown here is derived from an EMBL/GenBank/DDBJ whole genome shotgun (WGS) entry which is preliminary data.</text>
</comment>
<dbReference type="SUPFAM" id="SSF52954">
    <property type="entry name" value="Class II aaRS ABD-related"/>
    <property type="match status" value="1"/>
</dbReference>
<dbReference type="AlphaFoldDB" id="A0A0G0LMQ9"/>
<dbReference type="FunFam" id="3.40.50.800:FF:000001">
    <property type="entry name" value="Threonine--tRNA ligase"/>
    <property type="match status" value="1"/>
</dbReference>
<evidence type="ECO:0000256" key="12">
    <source>
        <dbReference type="ARBA" id="ARBA00049515"/>
    </source>
</evidence>
<proteinExistence type="inferred from homology"/>
<evidence type="ECO:0000256" key="3">
    <source>
        <dbReference type="ARBA" id="ARBA00022555"/>
    </source>
</evidence>
<dbReference type="NCBIfam" id="TIGR00418">
    <property type="entry name" value="thrS"/>
    <property type="match status" value="1"/>
</dbReference>
<evidence type="ECO:0000256" key="9">
    <source>
        <dbReference type="ARBA" id="ARBA00022884"/>
    </source>
</evidence>
<dbReference type="GO" id="GO:0006435">
    <property type="term" value="P:threonyl-tRNA aminoacylation"/>
    <property type="evidence" value="ECO:0007669"/>
    <property type="project" value="UniProtKB-UniRule"/>
</dbReference>
<dbReference type="SUPFAM" id="SSF55681">
    <property type="entry name" value="Class II aaRS and biotin synthetases"/>
    <property type="match status" value="1"/>
</dbReference>
<dbReference type="SUPFAM" id="SSF55186">
    <property type="entry name" value="ThrRS/AlaRS common domain"/>
    <property type="match status" value="1"/>
</dbReference>
<dbReference type="Pfam" id="PF00587">
    <property type="entry name" value="tRNA-synt_2b"/>
    <property type="match status" value="1"/>
</dbReference>
<dbReference type="SMART" id="SM00863">
    <property type="entry name" value="tRNA_SAD"/>
    <property type="match status" value="1"/>
</dbReference>
<evidence type="ECO:0000259" key="14">
    <source>
        <dbReference type="PROSITE" id="PS50862"/>
    </source>
</evidence>
<dbReference type="InterPro" id="IPR018163">
    <property type="entry name" value="Thr/Ala-tRNA-synth_IIc_edit"/>
</dbReference>
<dbReference type="PATRIC" id="fig|1618345.3.peg.1122"/>
<dbReference type="GO" id="GO:0005524">
    <property type="term" value="F:ATP binding"/>
    <property type="evidence" value="ECO:0007669"/>
    <property type="project" value="UniProtKB-UniRule"/>
</dbReference>
<evidence type="ECO:0000256" key="13">
    <source>
        <dbReference type="HAMAP-Rule" id="MF_00184"/>
    </source>
</evidence>
<dbReference type="FunFam" id="3.30.930.10:FF:000002">
    <property type="entry name" value="Threonine--tRNA ligase"/>
    <property type="match status" value="1"/>
</dbReference>
<evidence type="ECO:0000313" key="16">
    <source>
        <dbReference type="Proteomes" id="UP000034207"/>
    </source>
</evidence>
<evidence type="ECO:0000256" key="8">
    <source>
        <dbReference type="ARBA" id="ARBA00022840"/>
    </source>
</evidence>
<evidence type="ECO:0000256" key="5">
    <source>
        <dbReference type="ARBA" id="ARBA00022723"/>
    </source>
</evidence>
<dbReference type="EMBL" id="LBVV01000026">
    <property type="protein sequence ID" value="KKQ93138.1"/>
    <property type="molecule type" value="Genomic_DNA"/>
</dbReference>
<dbReference type="InterPro" id="IPR002320">
    <property type="entry name" value="Thr-tRNA-ligase_IIa"/>
</dbReference>
<evidence type="ECO:0000256" key="11">
    <source>
        <dbReference type="ARBA" id="ARBA00023146"/>
    </source>
</evidence>
<dbReference type="Gene3D" id="3.30.54.20">
    <property type="match status" value="1"/>
</dbReference>
<keyword evidence="4 13" id="KW-0436">Ligase</keyword>
<keyword evidence="2 13" id="KW-0963">Cytoplasm</keyword>
<dbReference type="Pfam" id="PF03129">
    <property type="entry name" value="HGTP_anticodon"/>
    <property type="match status" value="1"/>
</dbReference>
<dbReference type="Gene3D" id="3.30.930.10">
    <property type="entry name" value="Bira Bifunctional Protein, Domain 2"/>
    <property type="match status" value="1"/>
</dbReference>
<dbReference type="PANTHER" id="PTHR11451">
    <property type="entry name" value="THREONINE-TRNA LIGASE"/>
    <property type="match status" value="1"/>
</dbReference>
<dbReference type="STRING" id="1618345.UT18_C0026G0013"/>
<keyword evidence="6 13" id="KW-0547">Nucleotide-binding</keyword>
<dbReference type="Gene3D" id="3.30.980.10">
    <property type="entry name" value="Threonyl-trna Synthetase, Chain A, domain 2"/>
    <property type="match status" value="1"/>
</dbReference>
<evidence type="ECO:0000256" key="6">
    <source>
        <dbReference type="ARBA" id="ARBA00022741"/>
    </source>
</evidence>
<accession>A0A0G0LMQ9</accession>
<reference evidence="15 16" key="1">
    <citation type="journal article" date="2015" name="Nature">
        <title>rRNA introns, odd ribosomes, and small enigmatic genomes across a large radiation of phyla.</title>
        <authorList>
            <person name="Brown C.T."/>
            <person name="Hug L.A."/>
            <person name="Thomas B.C."/>
            <person name="Sharon I."/>
            <person name="Castelle C.J."/>
            <person name="Singh A."/>
            <person name="Wilkins M.J."/>
            <person name="Williams K.H."/>
            <person name="Banfield J.F."/>
        </authorList>
    </citation>
    <scope>NUCLEOTIDE SEQUENCE [LARGE SCALE GENOMIC DNA]</scope>
</reference>
<dbReference type="Pfam" id="PF07973">
    <property type="entry name" value="tRNA_SAD"/>
    <property type="match status" value="1"/>
</dbReference>
<dbReference type="InterPro" id="IPR033728">
    <property type="entry name" value="ThrRS_core"/>
</dbReference>
<dbReference type="FunFam" id="3.30.980.10:FF:000005">
    <property type="entry name" value="Threonyl-tRNA synthetase, mitochondrial"/>
    <property type="match status" value="1"/>
</dbReference>
<dbReference type="InterPro" id="IPR004154">
    <property type="entry name" value="Anticodon-bd"/>
</dbReference>
<comment type="subunit">
    <text evidence="13">Homodimer.</text>
</comment>
<organism evidence="15 16">
    <name type="scientific">candidate division CPR2 bacterium GW2011_GWC2_39_10</name>
    <dbReference type="NCBI Taxonomy" id="1618345"/>
    <lineage>
        <taxon>Bacteria</taxon>
        <taxon>Bacteria division CPR2</taxon>
    </lineage>
</organism>
<feature type="binding site" evidence="13">
    <location>
        <position position="326"/>
    </location>
    <ligand>
        <name>Zn(2+)</name>
        <dbReference type="ChEBI" id="CHEBI:29105"/>
        <note>catalytic</note>
    </ligand>
</feature>
<dbReference type="Proteomes" id="UP000034207">
    <property type="component" value="Unassembled WGS sequence"/>
</dbReference>
<evidence type="ECO:0000313" key="15">
    <source>
        <dbReference type="EMBL" id="KKQ93138.1"/>
    </source>
</evidence>
<comment type="subcellular location">
    <subcellularLocation>
        <location evidence="13">Cytoplasm</location>
    </subcellularLocation>
</comment>
<gene>
    <name evidence="13" type="primary">thrS</name>
    <name evidence="15" type="ORF">UT18_C0026G0013</name>
</gene>
<comment type="cofactor">
    <cofactor evidence="13">
        <name>Zn(2+)</name>
        <dbReference type="ChEBI" id="CHEBI:29105"/>
    </cofactor>
    <text evidence="13">Binds 1 zinc ion per subunit.</text>
</comment>
<feature type="binding site" evidence="13">
    <location>
        <position position="457"/>
    </location>
    <ligand>
        <name>Zn(2+)</name>
        <dbReference type="ChEBI" id="CHEBI:29105"/>
        <note>catalytic</note>
    </ligand>
</feature>
<dbReference type="EC" id="6.1.1.3" evidence="13"/>
<evidence type="ECO:0000256" key="2">
    <source>
        <dbReference type="ARBA" id="ARBA00022490"/>
    </source>
</evidence>
<dbReference type="GO" id="GO:0005737">
    <property type="term" value="C:cytoplasm"/>
    <property type="evidence" value="ECO:0007669"/>
    <property type="project" value="UniProtKB-SubCell"/>
</dbReference>
<dbReference type="PROSITE" id="PS50862">
    <property type="entry name" value="AA_TRNA_LIGASE_II"/>
    <property type="match status" value="1"/>
</dbReference>
<dbReference type="GO" id="GO:0004829">
    <property type="term" value="F:threonine-tRNA ligase activity"/>
    <property type="evidence" value="ECO:0007669"/>
    <property type="project" value="UniProtKB-UniRule"/>
</dbReference>
<name>A0A0G0LMQ9_UNCC2</name>
<dbReference type="PRINTS" id="PR01047">
    <property type="entry name" value="TRNASYNTHTHR"/>
</dbReference>
<dbReference type="HAMAP" id="MF_00184">
    <property type="entry name" value="Thr_tRNA_synth"/>
    <property type="match status" value="1"/>
</dbReference>
<dbReference type="InterPro" id="IPR006195">
    <property type="entry name" value="aa-tRNA-synth_II"/>
</dbReference>
<keyword evidence="8 13" id="KW-0067">ATP-binding</keyword>
<dbReference type="GO" id="GO:0000049">
    <property type="term" value="F:tRNA binding"/>
    <property type="evidence" value="ECO:0007669"/>
    <property type="project" value="UniProtKB-KW"/>
</dbReference>
<comment type="caution">
    <text evidence="13">Lacks conserved residue(s) required for the propagation of feature annotation.</text>
</comment>
<protein>
    <recommendedName>
        <fullName evidence="13">Threonine--tRNA ligase</fullName>
        <ecNumber evidence="13">6.1.1.3</ecNumber>
    </recommendedName>
    <alternativeName>
        <fullName evidence="13">Threonyl-tRNA synthetase</fullName>
        <shortName evidence="13">ThrRS</shortName>
    </alternativeName>
</protein>